<dbReference type="CDD" id="cd13132">
    <property type="entry name" value="MATE_eukaryotic"/>
    <property type="match status" value="1"/>
</dbReference>
<sequence length="586" mass="63811">MISYMCVCELMGNNNGGVGDIRGVEESSSSSNEEVEERGFIYINGQHLYYQKMGKTLTTTTTTTKHELKIMSSNSHSNSSSNNSNLSGTIPGFFRRLLPLHALPHGLPPQQMKEELKSLARFAGPIIMTSFLIYSRSVVSMLFLGHLGKAELAGGSLALGFGNITGISILRGLSTGMDPICCQAFGAKRWSVLSQTFLKTLCLLLLVSIPISILWLNMEPILLWLGQDPAITQVAKVYMVFSIPELLAQAHHLPLRIFLRTQGITTPITVASVASALLHPLINYFLVTYLKLGVEGVALSLAWNTLNLNVGLMIYLALSSKPLKPWHGVTIPSTFQGWQPLLSLAIPSAVSVCLEWWWYEIMLFLCGLLNNPQNTVAAMGILIQTTGMLYIVPFSLSAGITTRIGHALGAGEPIRAQWTAIIGLSTGFAFGLTAFLFMTSVRSVWGKLYTDEPEILRMISSALPILGLCEISNSPQTVACGVLTGTARPKLGARINLYAFYFIGLPVAVLATFTLKTGFLGLWFGLMTAQISCLCMLVRTLLRTDWIQQSVRAVELAAAVGEETAKEEEDVETGALIDDNADDDHL</sequence>
<evidence type="ECO:0000256" key="6">
    <source>
        <dbReference type="RuleBase" id="RU004914"/>
    </source>
</evidence>
<evidence type="ECO:0000313" key="9">
    <source>
        <dbReference type="RefSeq" id="XP_050940243.1"/>
    </source>
</evidence>
<feature type="region of interest" description="Disordered" evidence="7">
    <location>
        <begin position="565"/>
        <end position="586"/>
    </location>
</feature>
<feature type="transmembrane region" description="Helical" evidence="6">
    <location>
        <begin position="338"/>
        <end position="359"/>
    </location>
</feature>
<evidence type="ECO:0000256" key="7">
    <source>
        <dbReference type="SAM" id="MobiDB-lite"/>
    </source>
</evidence>
<evidence type="ECO:0000313" key="8">
    <source>
        <dbReference type="Proteomes" id="UP001652600"/>
    </source>
</evidence>
<gene>
    <name evidence="9" type="primary">LOC103486234</name>
</gene>
<dbReference type="InterPro" id="IPR045069">
    <property type="entry name" value="MATE_euk"/>
</dbReference>
<feature type="transmembrane region" description="Helical" evidence="6">
    <location>
        <begin position="122"/>
        <end position="146"/>
    </location>
</feature>
<comment type="subcellular location">
    <subcellularLocation>
        <location evidence="1">Membrane</location>
        <topology evidence="1">Multi-pass membrane protein</topology>
    </subcellularLocation>
</comment>
<evidence type="ECO:0000256" key="4">
    <source>
        <dbReference type="ARBA" id="ARBA00022989"/>
    </source>
</evidence>
<dbReference type="RefSeq" id="XP_050940243.1">
    <property type="nucleotide sequence ID" value="XM_051084286.1"/>
</dbReference>
<evidence type="ECO:0000256" key="3">
    <source>
        <dbReference type="ARBA" id="ARBA00022692"/>
    </source>
</evidence>
<keyword evidence="3 6" id="KW-0812">Transmembrane</keyword>
<dbReference type="Pfam" id="PF01554">
    <property type="entry name" value="MatE"/>
    <property type="match status" value="2"/>
</dbReference>
<keyword evidence="8" id="KW-1185">Reference proteome</keyword>
<comment type="similarity">
    <text evidence="2 6">Belongs to the multi antimicrobial extrusion (MATE) (TC 2.A.66.1) family.</text>
</comment>
<protein>
    <recommendedName>
        <fullName evidence="6">Protein DETOXIFICATION</fullName>
    </recommendedName>
    <alternativeName>
        <fullName evidence="6">Multidrug and toxic compound extrusion protein</fullName>
    </alternativeName>
</protein>
<evidence type="ECO:0000256" key="1">
    <source>
        <dbReference type="ARBA" id="ARBA00004141"/>
    </source>
</evidence>
<dbReference type="InterPro" id="IPR002528">
    <property type="entry name" value="MATE_fam"/>
</dbReference>
<evidence type="ECO:0000256" key="5">
    <source>
        <dbReference type="ARBA" id="ARBA00023136"/>
    </source>
</evidence>
<keyword evidence="4 6" id="KW-1133">Transmembrane helix</keyword>
<feature type="transmembrane region" description="Helical" evidence="6">
    <location>
        <begin position="197"/>
        <end position="216"/>
    </location>
</feature>
<dbReference type="PANTHER" id="PTHR11206">
    <property type="entry name" value="MULTIDRUG RESISTANCE PROTEIN"/>
    <property type="match status" value="1"/>
</dbReference>
<dbReference type="Proteomes" id="UP001652600">
    <property type="component" value="Chromosome 4"/>
</dbReference>
<feature type="transmembrane region" description="Helical" evidence="6">
    <location>
        <begin position="152"/>
        <end position="170"/>
    </location>
</feature>
<evidence type="ECO:0000256" key="2">
    <source>
        <dbReference type="ARBA" id="ARBA00010199"/>
    </source>
</evidence>
<feature type="transmembrane region" description="Helical" evidence="6">
    <location>
        <begin position="521"/>
        <end position="542"/>
    </location>
</feature>
<dbReference type="NCBIfam" id="TIGR00797">
    <property type="entry name" value="matE"/>
    <property type="match status" value="1"/>
</dbReference>
<keyword evidence="5 6" id="KW-0472">Membrane</keyword>
<dbReference type="GeneID" id="103486234"/>
<name>A0ABM3KR35_CUCME</name>
<reference evidence="9" key="1">
    <citation type="submission" date="2025-08" db="UniProtKB">
        <authorList>
            <consortium name="RefSeq"/>
        </authorList>
    </citation>
    <scope>IDENTIFICATION</scope>
    <source>
        <tissue evidence="9">Stem</tissue>
    </source>
</reference>
<proteinExistence type="inferred from homology"/>
<feature type="transmembrane region" description="Helical" evidence="6">
    <location>
        <begin position="416"/>
        <end position="438"/>
    </location>
</feature>
<feature type="transmembrane region" description="Helical" evidence="6">
    <location>
        <begin position="375"/>
        <end position="396"/>
    </location>
</feature>
<feature type="transmembrane region" description="Helical" evidence="6">
    <location>
        <begin position="264"/>
        <end position="286"/>
    </location>
</feature>
<accession>A0ABM3KR35</accession>
<organism evidence="8 9">
    <name type="scientific">Cucumis melo</name>
    <name type="common">Muskmelon</name>
    <dbReference type="NCBI Taxonomy" id="3656"/>
    <lineage>
        <taxon>Eukaryota</taxon>
        <taxon>Viridiplantae</taxon>
        <taxon>Streptophyta</taxon>
        <taxon>Embryophyta</taxon>
        <taxon>Tracheophyta</taxon>
        <taxon>Spermatophyta</taxon>
        <taxon>Magnoliopsida</taxon>
        <taxon>eudicotyledons</taxon>
        <taxon>Gunneridae</taxon>
        <taxon>Pentapetalae</taxon>
        <taxon>rosids</taxon>
        <taxon>fabids</taxon>
        <taxon>Cucurbitales</taxon>
        <taxon>Cucurbitaceae</taxon>
        <taxon>Benincaseae</taxon>
        <taxon>Cucumis</taxon>
    </lineage>
</organism>
<feature type="transmembrane region" description="Helical" evidence="6">
    <location>
        <begin position="495"/>
        <end position="515"/>
    </location>
</feature>
<feature type="transmembrane region" description="Helical" evidence="6">
    <location>
        <begin position="298"/>
        <end position="318"/>
    </location>
</feature>